<feature type="compositionally biased region" description="Basic and acidic residues" evidence="1">
    <location>
        <begin position="127"/>
        <end position="153"/>
    </location>
</feature>
<proteinExistence type="predicted"/>
<name>A0AAJ2EQL2_9HYPH</name>
<feature type="region of interest" description="Disordered" evidence="1">
    <location>
        <begin position="1"/>
        <end position="204"/>
    </location>
</feature>
<dbReference type="EMBL" id="JAVIZC010000001">
    <property type="protein sequence ID" value="MDR6101320.1"/>
    <property type="molecule type" value="Genomic_DNA"/>
</dbReference>
<dbReference type="Proteomes" id="UP001255601">
    <property type="component" value="Unassembled WGS sequence"/>
</dbReference>
<sequence length="204" mass="22283">MCNAVFPHEAGEENETEHAGECCQKKCRKHARSARERIADDARHQHPGKRDGGADGGVDGNEITQRHAGAACANIGEDQRVECAINRNGDEQRKRESPNGRKGIDHAVAQRPGYTGSENGKFIVAESVRKDAHADTGRHVDQRGNETQDRESRIGQTEFANADQRHIGRGGGTSEAEDEDTGSRKPQLVMSINKGQRRQHGSST</sequence>
<protein>
    <submittedName>
        <fullName evidence="2">Uncharacterized protein</fullName>
    </submittedName>
</protein>
<evidence type="ECO:0000313" key="3">
    <source>
        <dbReference type="Proteomes" id="UP001255601"/>
    </source>
</evidence>
<reference evidence="2" key="1">
    <citation type="submission" date="2023-08" db="EMBL/GenBank/DDBJ databases">
        <title>Functional and genomic diversity of the sorghum phyllosphere microbiome.</title>
        <authorList>
            <person name="Shade A."/>
        </authorList>
    </citation>
    <scope>NUCLEOTIDE SEQUENCE</scope>
    <source>
        <strain evidence="2">SORGH_AS_0974</strain>
    </source>
</reference>
<organism evidence="2 3">
    <name type="scientific">Agrobacterium larrymoorei</name>
    <dbReference type="NCBI Taxonomy" id="160699"/>
    <lineage>
        <taxon>Bacteria</taxon>
        <taxon>Pseudomonadati</taxon>
        <taxon>Pseudomonadota</taxon>
        <taxon>Alphaproteobacteria</taxon>
        <taxon>Hyphomicrobiales</taxon>
        <taxon>Rhizobiaceae</taxon>
        <taxon>Rhizobium/Agrobacterium group</taxon>
        <taxon>Agrobacterium</taxon>
    </lineage>
</organism>
<feature type="compositionally biased region" description="Basic and acidic residues" evidence="1">
    <location>
        <begin position="88"/>
        <end position="105"/>
    </location>
</feature>
<dbReference type="AlphaFoldDB" id="A0AAJ2EQL2"/>
<evidence type="ECO:0000256" key="1">
    <source>
        <dbReference type="SAM" id="MobiDB-lite"/>
    </source>
</evidence>
<feature type="compositionally biased region" description="Basic and acidic residues" evidence="1">
    <location>
        <begin position="33"/>
        <end position="53"/>
    </location>
</feature>
<evidence type="ECO:0000313" key="2">
    <source>
        <dbReference type="EMBL" id="MDR6101320.1"/>
    </source>
</evidence>
<feature type="compositionally biased region" description="Basic residues" evidence="1">
    <location>
        <begin position="195"/>
        <end position="204"/>
    </location>
</feature>
<gene>
    <name evidence="2" type="ORF">QE369_001498</name>
</gene>
<accession>A0AAJ2EQL2</accession>
<comment type="caution">
    <text evidence="2">The sequence shown here is derived from an EMBL/GenBank/DDBJ whole genome shotgun (WGS) entry which is preliminary data.</text>
</comment>